<dbReference type="InterPro" id="IPR003759">
    <property type="entry name" value="Cbl-bd_cap"/>
</dbReference>
<dbReference type="Pfam" id="PF02310">
    <property type="entry name" value="B12-binding"/>
    <property type="match status" value="1"/>
</dbReference>
<dbReference type="OrthoDB" id="5756833at2"/>
<dbReference type="Pfam" id="PF02607">
    <property type="entry name" value="B12-binding_2"/>
    <property type="match status" value="1"/>
</dbReference>
<proteinExistence type="predicted"/>
<dbReference type="Gene3D" id="1.10.1660.10">
    <property type="match status" value="1"/>
</dbReference>
<keyword evidence="2" id="KW-0238">DNA-binding</keyword>
<dbReference type="GO" id="GO:0003677">
    <property type="term" value="F:DNA binding"/>
    <property type="evidence" value="ECO:0007669"/>
    <property type="project" value="UniProtKB-KW"/>
</dbReference>
<dbReference type="GO" id="GO:0003700">
    <property type="term" value="F:DNA-binding transcription factor activity"/>
    <property type="evidence" value="ECO:0007669"/>
    <property type="project" value="InterPro"/>
</dbReference>
<dbReference type="GO" id="GO:0031419">
    <property type="term" value="F:cobalamin binding"/>
    <property type="evidence" value="ECO:0007669"/>
    <property type="project" value="InterPro"/>
</dbReference>
<dbReference type="InterPro" id="IPR009061">
    <property type="entry name" value="DNA-bd_dom_put_sf"/>
</dbReference>
<dbReference type="InterPro" id="IPR000551">
    <property type="entry name" value="MerR-type_HTH_dom"/>
</dbReference>
<gene>
    <name evidence="6" type="ORF">EDD73_12524</name>
</gene>
<dbReference type="InterPro" id="IPR006158">
    <property type="entry name" value="Cobalamin-bd"/>
</dbReference>
<evidence type="ECO:0000313" key="6">
    <source>
        <dbReference type="EMBL" id="TCP61793.1"/>
    </source>
</evidence>
<accession>A0A4R2RFU9</accession>
<evidence type="ECO:0000256" key="1">
    <source>
        <dbReference type="ARBA" id="ARBA00023015"/>
    </source>
</evidence>
<evidence type="ECO:0000256" key="3">
    <source>
        <dbReference type="ARBA" id="ARBA00023163"/>
    </source>
</evidence>
<dbReference type="PANTHER" id="PTHR30204:SF67">
    <property type="entry name" value="HTH-TYPE TRANSCRIPTIONAL REGULATOR MLRA-RELATED"/>
    <property type="match status" value="1"/>
</dbReference>
<dbReference type="GO" id="GO:0046872">
    <property type="term" value="F:metal ion binding"/>
    <property type="evidence" value="ECO:0007669"/>
    <property type="project" value="InterPro"/>
</dbReference>
<dbReference type="EMBL" id="SLXT01000025">
    <property type="protein sequence ID" value="TCP61793.1"/>
    <property type="molecule type" value="Genomic_DNA"/>
</dbReference>
<dbReference type="InterPro" id="IPR036594">
    <property type="entry name" value="Meth_synthase_dom"/>
</dbReference>
<dbReference type="PROSITE" id="PS50937">
    <property type="entry name" value="HTH_MERR_2"/>
    <property type="match status" value="1"/>
</dbReference>
<sequence>MSTENQGVYNIKAVEKMTGVAAGTLRVWEHRYQVIQPARNRAGYRVYSQDDVQTIQWLAQQVKNGVTISQAVKMLQQEVLPPQRALLDMGMSTMSNLQGRMQSAIMAYDEKGAGAVIEEALSFFSVERVAMELIVPVMAQVQQQIDEATMTLAHAHFAANFFRTRLAAMLGALPTNQHRPLALVASLPGDQHELCLLILSIYLRRRGFRTIYLGNNLPVQELARAMQELQPRIVGVCVGERALAPTVPQVAEELSRSVDLAAMNIHIGFGGLGLMDDRETQETLGERYIGMDLEHWDDWLEQLG</sequence>
<evidence type="ECO:0000259" key="4">
    <source>
        <dbReference type="PROSITE" id="PS50937"/>
    </source>
</evidence>
<dbReference type="PANTHER" id="PTHR30204">
    <property type="entry name" value="REDOX-CYCLING DRUG-SENSING TRANSCRIPTIONAL ACTIVATOR SOXR"/>
    <property type="match status" value="1"/>
</dbReference>
<dbReference type="Gene3D" id="3.40.50.280">
    <property type="entry name" value="Cobalamin-binding domain"/>
    <property type="match status" value="1"/>
</dbReference>
<dbReference type="InterPro" id="IPR047057">
    <property type="entry name" value="MerR_fam"/>
</dbReference>
<dbReference type="InterPro" id="IPR036724">
    <property type="entry name" value="Cobalamin-bd_sf"/>
</dbReference>
<dbReference type="SUPFAM" id="SSF52242">
    <property type="entry name" value="Cobalamin (vitamin B12)-binding domain"/>
    <property type="match status" value="1"/>
</dbReference>
<keyword evidence="1" id="KW-0805">Transcription regulation</keyword>
<dbReference type="SMART" id="SM00422">
    <property type="entry name" value="HTH_MERR"/>
    <property type="match status" value="1"/>
</dbReference>
<evidence type="ECO:0000313" key="7">
    <source>
        <dbReference type="Proteomes" id="UP000294813"/>
    </source>
</evidence>
<dbReference type="PROSITE" id="PS51332">
    <property type="entry name" value="B12_BINDING"/>
    <property type="match status" value="1"/>
</dbReference>
<keyword evidence="7" id="KW-1185">Reference proteome</keyword>
<dbReference type="SUPFAM" id="SSF46955">
    <property type="entry name" value="Putative DNA-binding domain"/>
    <property type="match status" value="1"/>
</dbReference>
<dbReference type="RefSeq" id="WP_131920207.1">
    <property type="nucleotide sequence ID" value="NZ_JAOQNU010000025.1"/>
</dbReference>
<reference evidence="6 7" key="1">
    <citation type="submission" date="2019-03" db="EMBL/GenBank/DDBJ databases">
        <title>Genomic Encyclopedia of Type Strains, Phase IV (KMG-IV): sequencing the most valuable type-strain genomes for metagenomic binning, comparative biology and taxonomic classification.</title>
        <authorList>
            <person name="Goeker M."/>
        </authorList>
    </citation>
    <scope>NUCLEOTIDE SEQUENCE [LARGE SCALE GENOMIC DNA]</scope>
    <source>
        <strain evidence="6 7">DSM 11170</strain>
    </source>
</reference>
<dbReference type="Proteomes" id="UP000294813">
    <property type="component" value="Unassembled WGS sequence"/>
</dbReference>
<dbReference type="Pfam" id="PF13411">
    <property type="entry name" value="MerR_1"/>
    <property type="match status" value="1"/>
</dbReference>
<feature type="domain" description="B12-binding" evidence="5">
    <location>
        <begin position="179"/>
        <end position="304"/>
    </location>
</feature>
<comment type="caution">
    <text evidence="6">The sequence shown here is derived from an EMBL/GenBank/DDBJ whole genome shotgun (WGS) entry which is preliminary data.</text>
</comment>
<evidence type="ECO:0000256" key="2">
    <source>
        <dbReference type="ARBA" id="ARBA00023125"/>
    </source>
</evidence>
<dbReference type="Gene3D" id="1.10.1240.10">
    <property type="entry name" value="Methionine synthase domain"/>
    <property type="match status" value="1"/>
</dbReference>
<keyword evidence="3" id="KW-0804">Transcription</keyword>
<name>A0A4R2RFU9_9FIRM</name>
<evidence type="ECO:0000259" key="5">
    <source>
        <dbReference type="PROSITE" id="PS51332"/>
    </source>
</evidence>
<dbReference type="AlphaFoldDB" id="A0A4R2RFU9"/>
<feature type="domain" description="HTH merR-type" evidence="4">
    <location>
        <begin position="8"/>
        <end position="77"/>
    </location>
</feature>
<dbReference type="CDD" id="cd01104">
    <property type="entry name" value="HTH_MlrA-CarA"/>
    <property type="match status" value="1"/>
</dbReference>
<dbReference type="CDD" id="cd02065">
    <property type="entry name" value="B12-binding_like"/>
    <property type="match status" value="1"/>
</dbReference>
<protein>
    <submittedName>
        <fullName evidence="6">B12 binding protein</fullName>
    </submittedName>
</protein>
<organism evidence="6 7">
    <name type="scientific">Heliophilum fasciatum</name>
    <dbReference type="NCBI Taxonomy" id="35700"/>
    <lineage>
        <taxon>Bacteria</taxon>
        <taxon>Bacillati</taxon>
        <taxon>Bacillota</taxon>
        <taxon>Clostridia</taxon>
        <taxon>Eubacteriales</taxon>
        <taxon>Heliobacteriaceae</taxon>
        <taxon>Heliophilum</taxon>
    </lineage>
</organism>